<organism evidence="3 4">
    <name type="scientific">Fusarium oxysporum f. sp. cubense</name>
    <dbReference type="NCBI Taxonomy" id="61366"/>
    <lineage>
        <taxon>Eukaryota</taxon>
        <taxon>Fungi</taxon>
        <taxon>Dikarya</taxon>
        <taxon>Ascomycota</taxon>
        <taxon>Pezizomycotina</taxon>
        <taxon>Sordariomycetes</taxon>
        <taxon>Hypocreomycetidae</taxon>
        <taxon>Hypocreales</taxon>
        <taxon>Nectriaceae</taxon>
        <taxon>Fusarium</taxon>
        <taxon>Fusarium oxysporum species complex</taxon>
    </lineage>
</organism>
<keyword evidence="2" id="KW-0472">Membrane</keyword>
<dbReference type="Proteomes" id="UP000321331">
    <property type="component" value="Unassembled WGS sequence"/>
</dbReference>
<proteinExistence type="predicted"/>
<protein>
    <submittedName>
        <fullName evidence="3">Uncharacterized protein</fullName>
    </submittedName>
</protein>
<evidence type="ECO:0000313" key="4">
    <source>
        <dbReference type="Proteomes" id="UP000321331"/>
    </source>
</evidence>
<evidence type="ECO:0000256" key="1">
    <source>
        <dbReference type="SAM" id="MobiDB-lite"/>
    </source>
</evidence>
<dbReference type="EMBL" id="VMNF01000014">
    <property type="protein sequence ID" value="TXB96750.1"/>
    <property type="molecule type" value="Genomic_DNA"/>
</dbReference>
<feature type="region of interest" description="Disordered" evidence="1">
    <location>
        <begin position="196"/>
        <end position="215"/>
    </location>
</feature>
<feature type="transmembrane region" description="Helical" evidence="2">
    <location>
        <begin position="15"/>
        <end position="37"/>
    </location>
</feature>
<feature type="compositionally biased region" description="Polar residues" evidence="1">
    <location>
        <begin position="199"/>
        <end position="208"/>
    </location>
</feature>
<sequence length="246" mass="27428">DEELLVGIRSGGGSLGILSFTIIYYSSGLEIVITAYIQHYEQMVATRELPVYLQLHSIILQLLAGTDWSDDPYKVLDGEDPMAVRTDPPGTGAITPDPMRMKQLQRPRSIGMSMSGALPSCLTLKVLDIKFGPVVRNSTVDMVLSILRVSRHSSSYITPSITDDDDDDDDEAHFSDLSDRTIKPFRLRQKEPAYFGIPSDSSVSNSNPAGAGLDSPLSKTEMRMKYLLNIIKLMVPWKRDMDEWRT</sequence>
<dbReference type="AlphaFoldDB" id="A0A5C6SGT7"/>
<keyword evidence="2" id="KW-1133">Transmembrane helix</keyword>
<evidence type="ECO:0000313" key="3">
    <source>
        <dbReference type="EMBL" id="TXB96750.1"/>
    </source>
</evidence>
<keyword evidence="2" id="KW-0812">Transmembrane</keyword>
<name>A0A5C6SGT7_FUSOC</name>
<feature type="non-terminal residue" evidence="3">
    <location>
        <position position="1"/>
    </location>
</feature>
<comment type="caution">
    <text evidence="3">The sequence shown here is derived from an EMBL/GenBank/DDBJ whole genome shotgun (WGS) entry which is preliminary data.</text>
</comment>
<reference evidence="3 4" key="1">
    <citation type="submission" date="2019-07" db="EMBL/GenBank/DDBJ databases">
        <title>The First High-Quality Draft Genome Sequence of the Causal Agent of the Current Panama Disease Epidemic.</title>
        <authorList>
            <person name="Warmington R.J."/>
            <person name="Kay W."/>
            <person name="Jeffries A."/>
            <person name="Bebber D."/>
            <person name="Moore K."/>
            <person name="Studholme D.J."/>
        </authorList>
    </citation>
    <scope>NUCLEOTIDE SEQUENCE [LARGE SCALE GENOMIC DNA]</scope>
    <source>
        <strain evidence="3 4">TR4</strain>
    </source>
</reference>
<evidence type="ECO:0000256" key="2">
    <source>
        <dbReference type="SAM" id="Phobius"/>
    </source>
</evidence>
<gene>
    <name evidence="3" type="ORF">FocTR4_00011005</name>
</gene>
<accession>A0A5C6SGT7</accession>